<gene>
    <name evidence="1" type="ORF">B7P33_10605</name>
</gene>
<organism evidence="1 2">
    <name type="scientific">Sediminicola luteus</name>
    <dbReference type="NCBI Taxonomy" id="319238"/>
    <lineage>
        <taxon>Bacteria</taxon>
        <taxon>Pseudomonadati</taxon>
        <taxon>Bacteroidota</taxon>
        <taxon>Flavobacteriia</taxon>
        <taxon>Flavobacteriales</taxon>
        <taxon>Flavobacteriaceae</taxon>
        <taxon>Sediminicola</taxon>
    </lineage>
</organism>
<comment type="caution">
    <text evidence="1">The sequence shown here is derived from an EMBL/GenBank/DDBJ whole genome shotgun (WGS) entry which is preliminary data.</text>
</comment>
<keyword evidence="2" id="KW-1185">Reference proteome</keyword>
<evidence type="ECO:0000313" key="2">
    <source>
        <dbReference type="Proteomes" id="UP000219559"/>
    </source>
</evidence>
<dbReference type="EMBL" id="NBWU01000004">
    <property type="protein sequence ID" value="PCE63718.1"/>
    <property type="molecule type" value="Genomic_DNA"/>
</dbReference>
<protein>
    <submittedName>
        <fullName evidence="1">Uncharacterized protein</fullName>
    </submittedName>
</protein>
<sequence length="181" mass="21552">MAFDQLGFDGFTNERLQNMEKSKRLGRLKPVFLRFTILIQMMNFMKFLVLFPALILFVLGTESVQAQTAQSDKEDNKVEIFTDEERDNLQIWFYNETKSAIPEQEIRDEYYSVVLYYVVKMKRLNDKDKGLSKDKVYSEYLKLQKKQNKEVKKILSSAQYAKHLEWSEILNKSVLEHLNRM</sequence>
<evidence type="ECO:0000313" key="1">
    <source>
        <dbReference type="EMBL" id="PCE63718.1"/>
    </source>
</evidence>
<name>A0A2A4G6V9_9FLAO</name>
<dbReference type="AlphaFoldDB" id="A0A2A4G6V9"/>
<reference evidence="1 2" key="1">
    <citation type="submission" date="2017-04" db="EMBL/GenBank/DDBJ databases">
        <title>A new member of the family Flavobacteriaceae isolated from ascidians.</title>
        <authorList>
            <person name="Chen L."/>
        </authorList>
    </citation>
    <scope>NUCLEOTIDE SEQUENCE [LARGE SCALE GENOMIC DNA]</scope>
    <source>
        <strain evidence="1 2">HQA918</strain>
    </source>
</reference>
<proteinExistence type="predicted"/>
<accession>A0A2A4G6V9</accession>
<dbReference type="Proteomes" id="UP000219559">
    <property type="component" value="Unassembled WGS sequence"/>
</dbReference>